<protein>
    <submittedName>
        <fullName evidence="2">Expressed protein</fullName>
    </submittedName>
</protein>
<feature type="region of interest" description="Disordered" evidence="1">
    <location>
        <begin position="240"/>
        <end position="276"/>
    </location>
</feature>
<keyword evidence="3" id="KW-1185">Reference proteome</keyword>
<proteinExistence type="predicted"/>
<dbReference type="AlphaFoldDB" id="A0AAV0AXV8"/>
<feature type="region of interest" description="Disordered" evidence="1">
    <location>
        <begin position="83"/>
        <end position="134"/>
    </location>
</feature>
<evidence type="ECO:0000313" key="3">
    <source>
        <dbReference type="Proteomes" id="UP001153365"/>
    </source>
</evidence>
<feature type="compositionally biased region" description="Basic and acidic residues" evidence="1">
    <location>
        <begin position="252"/>
        <end position="262"/>
    </location>
</feature>
<feature type="region of interest" description="Disordered" evidence="1">
    <location>
        <begin position="166"/>
        <end position="206"/>
    </location>
</feature>
<dbReference type="EMBL" id="CALTRL010001521">
    <property type="protein sequence ID" value="CAH7672876.1"/>
    <property type="molecule type" value="Genomic_DNA"/>
</dbReference>
<gene>
    <name evidence="2" type="ORF">PPACK8108_LOCUS7711</name>
</gene>
<comment type="caution">
    <text evidence="2">The sequence shown here is derived from an EMBL/GenBank/DDBJ whole genome shotgun (WGS) entry which is preliminary data.</text>
</comment>
<accession>A0AAV0AXV8</accession>
<evidence type="ECO:0000256" key="1">
    <source>
        <dbReference type="SAM" id="MobiDB-lite"/>
    </source>
</evidence>
<reference evidence="2" key="1">
    <citation type="submission" date="2022-06" db="EMBL/GenBank/DDBJ databases">
        <authorList>
            <consortium name="SYNGENTA / RWTH Aachen University"/>
        </authorList>
    </citation>
    <scope>NUCLEOTIDE SEQUENCE</scope>
</reference>
<feature type="compositionally biased region" description="Polar residues" evidence="1">
    <location>
        <begin position="166"/>
        <end position="205"/>
    </location>
</feature>
<organism evidence="2 3">
    <name type="scientific">Phakopsora pachyrhizi</name>
    <name type="common">Asian soybean rust disease fungus</name>
    <dbReference type="NCBI Taxonomy" id="170000"/>
    <lineage>
        <taxon>Eukaryota</taxon>
        <taxon>Fungi</taxon>
        <taxon>Dikarya</taxon>
        <taxon>Basidiomycota</taxon>
        <taxon>Pucciniomycotina</taxon>
        <taxon>Pucciniomycetes</taxon>
        <taxon>Pucciniales</taxon>
        <taxon>Phakopsoraceae</taxon>
        <taxon>Phakopsora</taxon>
    </lineage>
</organism>
<sequence length="506" mass="55882">MDHDRIRKFHPRTLRLSNSFSSLGAPQRRRQNLITIQRWKRGFETGDMNPLHSNCSNVSLMRKSRPGHCDDKARFSISTDYAKLSRHSHSRNRTQSLDRKLGEGPRGFRKMSIESHSAQSSRRPSVEDENPRKLFQMPIERTVLSVLPHKRVPSDSSIEDNQSIAHASEDSQQCSSFANTSGGSAQSTLGTSVDLSPNNNRSSYQPRPLLLASFGAQNRVNSKGPSRTLSSQLAYSVGGSKGSRINFQGRNRANESKIEQDRQASQQKLSNKEAKQMLKKEKEKELTAISNHINGKKAMDNIEEADEDDCWSWLSGSDAEEDIEEGVEEEMAVVWRASLDVGRRVSKDRRALGKGHGIHVPKKQIQQSIESTPDHAPKSNYPSVKAFPGSGWLSSRLNSFLSYPIVRLLIFFKRAIIRNLQAQTSGAFILGSGFIGGVFASMAYSALSQQLPSLITSGYLPKSSGLGLILHLTFPQRSAPIASLGPGSFSSMGYLHGGLGLGSSWC</sequence>
<evidence type="ECO:0000313" key="2">
    <source>
        <dbReference type="EMBL" id="CAH7672876.1"/>
    </source>
</evidence>
<feature type="compositionally biased region" description="Polar residues" evidence="1">
    <location>
        <begin position="114"/>
        <end position="123"/>
    </location>
</feature>
<dbReference type="Proteomes" id="UP001153365">
    <property type="component" value="Unassembled WGS sequence"/>
</dbReference>
<name>A0AAV0AXV8_PHAPC</name>